<dbReference type="InterPro" id="IPR019787">
    <property type="entry name" value="Znf_PHD-finger"/>
</dbReference>
<feature type="compositionally biased region" description="Low complexity" evidence="6">
    <location>
        <begin position="694"/>
        <end position="709"/>
    </location>
</feature>
<keyword evidence="2 5" id="KW-0863">Zinc-finger</keyword>
<feature type="region of interest" description="Disordered" evidence="6">
    <location>
        <begin position="1"/>
        <end position="99"/>
    </location>
</feature>
<evidence type="ECO:0000256" key="5">
    <source>
        <dbReference type="PROSITE-ProRule" id="PRU00146"/>
    </source>
</evidence>
<dbReference type="GO" id="GO:0006355">
    <property type="term" value="P:regulation of DNA-templated transcription"/>
    <property type="evidence" value="ECO:0007669"/>
    <property type="project" value="TreeGrafter"/>
</dbReference>
<feature type="region of interest" description="Disordered" evidence="6">
    <location>
        <begin position="111"/>
        <end position="180"/>
    </location>
</feature>
<dbReference type="Gene3D" id="2.170.270.10">
    <property type="entry name" value="SET domain"/>
    <property type="match status" value="1"/>
</dbReference>
<keyword evidence="3" id="KW-0862">Zinc</keyword>
<organism evidence="8 9">
    <name type="scientific">Pterulicium gracile</name>
    <dbReference type="NCBI Taxonomy" id="1884261"/>
    <lineage>
        <taxon>Eukaryota</taxon>
        <taxon>Fungi</taxon>
        <taxon>Dikarya</taxon>
        <taxon>Basidiomycota</taxon>
        <taxon>Agaricomycotina</taxon>
        <taxon>Agaricomycetes</taxon>
        <taxon>Agaricomycetidae</taxon>
        <taxon>Agaricales</taxon>
        <taxon>Pleurotineae</taxon>
        <taxon>Pterulaceae</taxon>
        <taxon>Pterulicium</taxon>
    </lineage>
</organism>
<evidence type="ECO:0000256" key="2">
    <source>
        <dbReference type="ARBA" id="ARBA00022771"/>
    </source>
</evidence>
<dbReference type="Proteomes" id="UP000305067">
    <property type="component" value="Unassembled WGS sequence"/>
</dbReference>
<feature type="compositionally biased region" description="Low complexity" evidence="6">
    <location>
        <begin position="138"/>
        <end position="151"/>
    </location>
</feature>
<gene>
    <name evidence="8" type="ORF">BDV98DRAFT_296361</name>
</gene>
<evidence type="ECO:0000256" key="6">
    <source>
        <dbReference type="SAM" id="MobiDB-lite"/>
    </source>
</evidence>
<feature type="region of interest" description="Disordered" evidence="6">
    <location>
        <begin position="566"/>
        <end position="586"/>
    </location>
</feature>
<evidence type="ECO:0000256" key="4">
    <source>
        <dbReference type="ARBA" id="ARBA00022853"/>
    </source>
</evidence>
<keyword evidence="9" id="KW-1185">Reference proteome</keyword>
<dbReference type="EMBL" id="ML178853">
    <property type="protein sequence ID" value="TFK96875.1"/>
    <property type="molecule type" value="Genomic_DNA"/>
</dbReference>
<feature type="compositionally biased region" description="Basic and acidic residues" evidence="6">
    <location>
        <begin position="728"/>
        <end position="738"/>
    </location>
</feature>
<dbReference type="PROSITE" id="PS01359">
    <property type="entry name" value="ZF_PHD_1"/>
    <property type="match status" value="1"/>
</dbReference>
<feature type="compositionally biased region" description="Low complexity" evidence="6">
    <location>
        <begin position="747"/>
        <end position="758"/>
    </location>
</feature>
<feature type="region of interest" description="Disordered" evidence="6">
    <location>
        <begin position="694"/>
        <end position="773"/>
    </location>
</feature>
<feature type="compositionally biased region" description="Low complexity" evidence="6">
    <location>
        <begin position="80"/>
        <end position="94"/>
    </location>
</feature>
<dbReference type="InterPro" id="IPR011011">
    <property type="entry name" value="Znf_FYVE_PHD"/>
</dbReference>
<dbReference type="SUPFAM" id="SSF57903">
    <property type="entry name" value="FYVE/PHD zinc finger"/>
    <property type="match status" value="1"/>
</dbReference>
<evidence type="ECO:0000256" key="1">
    <source>
        <dbReference type="ARBA" id="ARBA00022723"/>
    </source>
</evidence>
<reference evidence="8 9" key="1">
    <citation type="journal article" date="2019" name="Nat. Ecol. Evol.">
        <title>Megaphylogeny resolves global patterns of mushroom evolution.</title>
        <authorList>
            <person name="Varga T."/>
            <person name="Krizsan K."/>
            <person name="Foldi C."/>
            <person name="Dima B."/>
            <person name="Sanchez-Garcia M."/>
            <person name="Sanchez-Ramirez S."/>
            <person name="Szollosi G.J."/>
            <person name="Szarkandi J.G."/>
            <person name="Papp V."/>
            <person name="Albert L."/>
            <person name="Andreopoulos W."/>
            <person name="Angelini C."/>
            <person name="Antonin V."/>
            <person name="Barry K.W."/>
            <person name="Bougher N.L."/>
            <person name="Buchanan P."/>
            <person name="Buyck B."/>
            <person name="Bense V."/>
            <person name="Catcheside P."/>
            <person name="Chovatia M."/>
            <person name="Cooper J."/>
            <person name="Damon W."/>
            <person name="Desjardin D."/>
            <person name="Finy P."/>
            <person name="Geml J."/>
            <person name="Haridas S."/>
            <person name="Hughes K."/>
            <person name="Justo A."/>
            <person name="Karasinski D."/>
            <person name="Kautmanova I."/>
            <person name="Kiss B."/>
            <person name="Kocsube S."/>
            <person name="Kotiranta H."/>
            <person name="LaButti K.M."/>
            <person name="Lechner B.E."/>
            <person name="Liimatainen K."/>
            <person name="Lipzen A."/>
            <person name="Lukacs Z."/>
            <person name="Mihaltcheva S."/>
            <person name="Morgado L.N."/>
            <person name="Niskanen T."/>
            <person name="Noordeloos M.E."/>
            <person name="Ohm R.A."/>
            <person name="Ortiz-Santana B."/>
            <person name="Ovrebo C."/>
            <person name="Racz N."/>
            <person name="Riley R."/>
            <person name="Savchenko A."/>
            <person name="Shiryaev A."/>
            <person name="Soop K."/>
            <person name="Spirin V."/>
            <person name="Szebenyi C."/>
            <person name="Tomsovsky M."/>
            <person name="Tulloss R.E."/>
            <person name="Uehling J."/>
            <person name="Grigoriev I.V."/>
            <person name="Vagvolgyi C."/>
            <person name="Papp T."/>
            <person name="Martin F.M."/>
            <person name="Miettinen O."/>
            <person name="Hibbett D.S."/>
            <person name="Nagy L.G."/>
        </authorList>
    </citation>
    <scope>NUCLEOTIDE SEQUENCE [LARGE SCALE GENOMIC DNA]</scope>
    <source>
        <strain evidence="8 9">CBS 309.79</strain>
    </source>
</reference>
<name>A0A5C3Q450_9AGAR</name>
<dbReference type="CDD" id="cd15550">
    <property type="entry name" value="PHD_MLL5"/>
    <property type="match status" value="1"/>
</dbReference>
<dbReference type="GO" id="GO:0034967">
    <property type="term" value="C:Set3 complex"/>
    <property type="evidence" value="ECO:0007669"/>
    <property type="project" value="TreeGrafter"/>
</dbReference>
<dbReference type="InterPro" id="IPR019786">
    <property type="entry name" value="Zinc_finger_PHD-type_CS"/>
</dbReference>
<dbReference type="InterPro" id="IPR013083">
    <property type="entry name" value="Znf_RING/FYVE/PHD"/>
</dbReference>
<proteinExistence type="predicted"/>
<keyword evidence="4" id="KW-0156">Chromatin regulator</keyword>
<feature type="compositionally biased region" description="Polar residues" evidence="6">
    <location>
        <begin position="28"/>
        <end position="46"/>
    </location>
</feature>
<dbReference type="Pfam" id="PF20826">
    <property type="entry name" value="PHD_5"/>
    <property type="match status" value="1"/>
</dbReference>
<dbReference type="OrthoDB" id="79252at2759"/>
<feature type="region of interest" description="Disordered" evidence="6">
    <location>
        <begin position="274"/>
        <end position="386"/>
    </location>
</feature>
<evidence type="ECO:0000313" key="8">
    <source>
        <dbReference type="EMBL" id="TFK96875.1"/>
    </source>
</evidence>
<dbReference type="PANTHER" id="PTHR46462">
    <property type="entry name" value="UPSET, ISOFORM A"/>
    <property type="match status" value="1"/>
</dbReference>
<evidence type="ECO:0000313" key="9">
    <source>
        <dbReference type="Proteomes" id="UP000305067"/>
    </source>
</evidence>
<dbReference type="PROSITE" id="PS50016">
    <property type="entry name" value="ZF_PHD_2"/>
    <property type="match status" value="1"/>
</dbReference>
<evidence type="ECO:0000259" key="7">
    <source>
        <dbReference type="PROSITE" id="PS50016"/>
    </source>
</evidence>
<dbReference type="GO" id="GO:0070210">
    <property type="term" value="C:Rpd3L-Expanded complex"/>
    <property type="evidence" value="ECO:0007669"/>
    <property type="project" value="TreeGrafter"/>
</dbReference>
<sequence>MVSDERRGQQHSQAPAYRYHSSLDDEQQLYSSNNRIHPNQNHNHNQYLDLPPPASTTSSNIGAPKYPNDILNPSPVGGYNNSNHSNTNSTGRSSFGISNDKHVYQSSGVYGSQAKAGSSRGGATMGLFRTGATPPIPSTSTSSRPWPSSNPNIQHTPSSRFANPPDNSPIDDEGEQTLDPSSSEAIRCICGFSYDDGFSIACDSCSKWVHAQCFGISSTRVPEVWLCEECHPREEGTLDLRRARERQIAWQRNRVIELEREQGRAATAVNGLAQVSGVNGGGGGKRRASSPGVEKKPRRSTDSAQGTAAGTKRKRRPPNSSTGAPTRPPNSSAGPSIRPPNSAGPPLPSSAAASTVNGGLDQIAPSTGIPMSVDGTPLPGERQDSPVDITSLDWATESYVHISQDIIPHQATRDQLRAQAAQWRGVTAFSDPNAPVFLDATNVSKPTEGAGVNKSVLPVPLLSTSTCSPHAIQPPSYALHTTTPISSHNLITPFTSTITPSSHYVSDPLNSYAHLGLPRPFVHLLGPPFGVALDARVTGCEGRWVRNGCRPNAVLRPMVCPTAQKDMGKRDDVGEPFTAEDGKKDQGEDETLAFGVFAVRDLKANEEVVLGWEWDDGHAVHSLPALLECPNLFPPQHIAHMRFQMANILHTLGSTFTTCACGNKASDCALAMMAAFVEKGVACVEREAKEQAEAQAQQQSQARSQSQQQGHDEAQSRNASQNSPQEQTRTHEQQRMDVEVVVDSTQPPVEEPSSSKPSPALPDQRVNPMKVSARRGRSGVVIHLGIISSSYARRTEMRIPLTSEGWT</sequence>
<feature type="compositionally biased region" description="Polar residues" evidence="6">
    <location>
        <begin position="716"/>
        <end position="727"/>
    </location>
</feature>
<evidence type="ECO:0000256" key="3">
    <source>
        <dbReference type="ARBA" id="ARBA00022833"/>
    </source>
</evidence>
<dbReference type="GO" id="GO:0006325">
    <property type="term" value="P:chromatin organization"/>
    <property type="evidence" value="ECO:0007669"/>
    <property type="project" value="UniProtKB-KW"/>
</dbReference>
<dbReference type="Gene3D" id="3.30.40.10">
    <property type="entry name" value="Zinc/RING finger domain, C3HC4 (zinc finger)"/>
    <property type="match status" value="1"/>
</dbReference>
<dbReference type="GO" id="GO:0008270">
    <property type="term" value="F:zinc ion binding"/>
    <property type="evidence" value="ECO:0007669"/>
    <property type="project" value="UniProtKB-KW"/>
</dbReference>
<dbReference type="SMART" id="SM00249">
    <property type="entry name" value="PHD"/>
    <property type="match status" value="1"/>
</dbReference>
<dbReference type="AlphaFoldDB" id="A0A5C3Q450"/>
<keyword evidence="1" id="KW-0479">Metal-binding</keyword>
<dbReference type="PANTHER" id="PTHR46462:SF3">
    <property type="entry name" value="UPSET, ISOFORM A"/>
    <property type="match status" value="1"/>
</dbReference>
<feature type="compositionally biased region" description="Polar residues" evidence="6">
    <location>
        <begin position="152"/>
        <end position="161"/>
    </location>
</feature>
<protein>
    <recommendedName>
        <fullName evidence="7">PHD-type domain-containing protein</fullName>
    </recommendedName>
</protein>
<dbReference type="STRING" id="1884261.A0A5C3Q450"/>
<feature type="compositionally biased region" description="Polar residues" evidence="6">
    <location>
        <begin position="318"/>
        <end position="334"/>
    </location>
</feature>
<dbReference type="InterPro" id="IPR046341">
    <property type="entry name" value="SET_dom_sf"/>
</dbReference>
<accession>A0A5C3Q450</accession>
<feature type="domain" description="PHD-type" evidence="7">
    <location>
        <begin position="185"/>
        <end position="233"/>
    </location>
</feature>
<dbReference type="InterPro" id="IPR001965">
    <property type="entry name" value="Znf_PHD"/>
</dbReference>